<gene>
    <name evidence="1" type="ORF">HDID_LOCUS6163</name>
</gene>
<organism evidence="3">
    <name type="scientific">Hymenolepis diminuta</name>
    <name type="common">Rat tapeworm</name>
    <dbReference type="NCBI Taxonomy" id="6216"/>
    <lineage>
        <taxon>Eukaryota</taxon>
        <taxon>Metazoa</taxon>
        <taxon>Spiralia</taxon>
        <taxon>Lophotrochozoa</taxon>
        <taxon>Platyhelminthes</taxon>
        <taxon>Cestoda</taxon>
        <taxon>Eucestoda</taxon>
        <taxon>Cyclophyllidea</taxon>
        <taxon>Hymenolepididae</taxon>
        <taxon>Hymenolepis</taxon>
    </lineage>
</organism>
<name>A0A0R3SMK0_HYMDI</name>
<dbReference type="WBParaSite" id="HDID_0000616501-mRNA-1">
    <property type="protein sequence ID" value="HDID_0000616501-mRNA-1"/>
    <property type="gene ID" value="HDID_0000616501"/>
</dbReference>
<evidence type="ECO:0000313" key="3">
    <source>
        <dbReference type="WBParaSite" id="HDID_0000616501-mRNA-1"/>
    </source>
</evidence>
<reference evidence="1 2" key="2">
    <citation type="submission" date="2018-11" db="EMBL/GenBank/DDBJ databases">
        <authorList>
            <consortium name="Pathogen Informatics"/>
        </authorList>
    </citation>
    <scope>NUCLEOTIDE SEQUENCE [LARGE SCALE GENOMIC DNA]</scope>
</reference>
<accession>A0A0R3SMK0</accession>
<evidence type="ECO:0000313" key="2">
    <source>
        <dbReference type="Proteomes" id="UP000274504"/>
    </source>
</evidence>
<sequence>MAYVEHDNHMHVVFASSPTNSTRRAKRILENLLVPAEEWSSILRTKQLVRNIAALFRYMNSRGKVVRTDGTCDVVYTPGQLLWPDCSSIPSENRRRADAETEIARKRSRIEKTYDLARVLLDRRITHPAQLNEKFSLEEMAQLIVDFGNSYKETVAMIIANLRQSRLKEEREKSYSELLNRELCMSLTGKARHECSQYPIP</sequence>
<protein>
    <submittedName>
        <fullName evidence="3">Transposase</fullName>
    </submittedName>
</protein>
<evidence type="ECO:0000313" key="1">
    <source>
        <dbReference type="EMBL" id="VDL58481.1"/>
    </source>
</evidence>
<dbReference type="OrthoDB" id="10496319at2759"/>
<proteinExistence type="predicted"/>
<dbReference type="AlphaFoldDB" id="A0A0R3SMK0"/>
<dbReference type="Proteomes" id="UP000274504">
    <property type="component" value="Unassembled WGS sequence"/>
</dbReference>
<reference evidence="3" key="1">
    <citation type="submission" date="2017-02" db="UniProtKB">
        <authorList>
            <consortium name="WormBaseParasite"/>
        </authorList>
    </citation>
    <scope>IDENTIFICATION</scope>
</reference>
<dbReference type="EMBL" id="UYSG01004382">
    <property type="protein sequence ID" value="VDL58481.1"/>
    <property type="molecule type" value="Genomic_DNA"/>
</dbReference>